<dbReference type="PANTHER" id="PTHR16165">
    <property type="entry name" value="NXPE FAMILY MEMBER"/>
    <property type="match status" value="1"/>
</dbReference>
<keyword evidence="5" id="KW-1185">Reference proteome</keyword>
<name>A0A803SWB4_ANOCA</name>
<sequence>MEGGERAQQFLPRPPPPNSGWSRPSRYWEPASPRESSQSEKEKAERGEVGEASVGERESSFSAVSICLLKEGEEESKRRGILGTAGNPGPLSGTTTDLKWLIEDDYQQPSSQWTKIPRKLYCGYEQQVLSTREREEEEALFASLQWPKPHADNIPFVRSTDPSLSSFVILNPHKQYKVGDQLEVLVHMQDYEGRPKQYGGDYLQTRIHSAPLKAGAIGRILDYQNGTYRLFFTLLWAGEVMVSVSLVHPSEGIQVLQRLREEKPDRAYFKSLFKSGRISEATECNVCLHGDMPVCNFTDPYTGEPWFCYKPRKLSCATRINHYKGGYQKGLVTSEEGRLFQSGVNIKVPISSNGPDTVIVRPLKHAEMDNLERSQKPDIFPSGHFYQDEWQPRTQWIRHFNKSSEVIECLQDKLIHLFGDSTIRQWFEYLTAFVPDIMELNLGSARKIGPFMAVDPKHNILLKFRCHGPPIRFFTVFSSELHYIANELNRIVGGKNTVIAITIWSHFSTFPVEVYIRRLRNIRRSIIRLLDRSPKTQIVIKTANVQELGPEVSLFNSDWYSVQLDTIMRKMFSGIGVHFVDAWEMSLAHYLPHKLHPDDVIVKNQLDAFLSFVCPPETPYNFLRGIHNQMSNLFL</sequence>
<dbReference type="InterPro" id="IPR014756">
    <property type="entry name" value="Ig_E-set"/>
</dbReference>
<dbReference type="PANTHER" id="PTHR16165:SF9">
    <property type="entry name" value="NXPE FAMILY MEMBER 3"/>
    <property type="match status" value="1"/>
</dbReference>
<reference evidence="4 5" key="1">
    <citation type="submission" date="2009-12" db="EMBL/GenBank/DDBJ databases">
        <title>The Genome Sequence of Anolis carolinensis (Green Anole Lizard).</title>
        <authorList>
            <consortium name="The Genome Sequencing Platform"/>
            <person name="Di Palma F."/>
            <person name="Alfoldi J."/>
            <person name="Heiman D."/>
            <person name="Young S."/>
            <person name="Grabherr M."/>
            <person name="Johnson J."/>
            <person name="Lander E.S."/>
            <person name="Lindblad-Toh K."/>
        </authorList>
    </citation>
    <scope>NUCLEOTIDE SEQUENCE [LARGE SCALE GENOMIC DNA]</scope>
    <source>
        <strain evidence="4 5">JBL SC #1</strain>
    </source>
</reference>
<feature type="region of interest" description="Disordered" evidence="2">
    <location>
        <begin position="1"/>
        <end position="56"/>
    </location>
</feature>
<dbReference type="GeneTree" id="ENSGT00950000182866"/>
<dbReference type="Pfam" id="PF24536">
    <property type="entry name" value="NXPE4_C"/>
    <property type="match status" value="1"/>
</dbReference>
<dbReference type="Proteomes" id="UP000001646">
    <property type="component" value="Chromosome 3"/>
</dbReference>
<evidence type="ECO:0000256" key="2">
    <source>
        <dbReference type="SAM" id="MobiDB-lite"/>
    </source>
</evidence>
<gene>
    <name evidence="4" type="primary">NXPE3</name>
</gene>
<proteinExistence type="inferred from homology"/>
<dbReference type="InterPro" id="IPR057106">
    <property type="entry name" value="NXPE4_C"/>
</dbReference>
<organism evidence="4 5">
    <name type="scientific">Anolis carolinensis</name>
    <name type="common">Green anole</name>
    <name type="synonym">American chameleon</name>
    <dbReference type="NCBI Taxonomy" id="28377"/>
    <lineage>
        <taxon>Eukaryota</taxon>
        <taxon>Metazoa</taxon>
        <taxon>Chordata</taxon>
        <taxon>Craniata</taxon>
        <taxon>Vertebrata</taxon>
        <taxon>Euteleostomi</taxon>
        <taxon>Lepidosauria</taxon>
        <taxon>Squamata</taxon>
        <taxon>Bifurcata</taxon>
        <taxon>Unidentata</taxon>
        <taxon>Episquamata</taxon>
        <taxon>Toxicofera</taxon>
        <taxon>Iguania</taxon>
        <taxon>Dactyloidae</taxon>
        <taxon>Anolis</taxon>
    </lineage>
</organism>
<dbReference type="AlphaFoldDB" id="A0A803SWB4"/>
<accession>A0A803SWB4</accession>
<feature type="compositionally biased region" description="Basic and acidic residues" evidence="2">
    <location>
        <begin position="37"/>
        <end position="56"/>
    </location>
</feature>
<dbReference type="InterPro" id="IPR026845">
    <property type="entry name" value="NXPH/NXPE"/>
</dbReference>
<comment type="similarity">
    <text evidence="1">Belongs to the NXPE family.</text>
</comment>
<evidence type="ECO:0000313" key="4">
    <source>
        <dbReference type="Ensembl" id="ENSACAP00000027254.1"/>
    </source>
</evidence>
<evidence type="ECO:0000313" key="5">
    <source>
        <dbReference type="Proteomes" id="UP000001646"/>
    </source>
</evidence>
<evidence type="ECO:0000256" key="1">
    <source>
        <dbReference type="ARBA" id="ARBA00005431"/>
    </source>
</evidence>
<dbReference type="InParanoid" id="A0A803SWB4"/>
<dbReference type="SUPFAM" id="SSF81296">
    <property type="entry name" value="E set domains"/>
    <property type="match status" value="1"/>
</dbReference>
<protein>
    <submittedName>
        <fullName evidence="4">Neurexophilin and PC-esterase domain family member 3</fullName>
    </submittedName>
</protein>
<feature type="domain" description="NXPE C-terminal" evidence="3">
    <location>
        <begin position="390"/>
        <end position="614"/>
    </location>
</feature>
<reference evidence="4" key="2">
    <citation type="submission" date="2025-08" db="UniProtKB">
        <authorList>
            <consortium name="Ensembl"/>
        </authorList>
    </citation>
    <scope>IDENTIFICATION</scope>
</reference>
<dbReference type="Bgee" id="ENSACAG00000012080">
    <property type="expression patterns" value="Expressed in testis and 12 other cell types or tissues"/>
</dbReference>
<reference evidence="4" key="3">
    <citation type="submission" date="2025-09" db="UniProtKB">
        <authorList>
            <consortium name="Ensembl"/>
        </authorList>
    </citation>
    <scope>IDENTIFICATION</scope>
</reference>
<dbReference type="Ensembl" id="ENSACAT00000053935.1">
    <property type="protein sequence ID" value="ENSACAP00000027254.1"/>
    <property type="gene ID" value="ENSACAG00000012080.4"/>
</dbReference>
<dbReference type="Pfam" id="PF06312">
    <property type="entry name" value="Neurexophilin"/>
    <property type="match status" value="1"/>
</dbReference>
<evidence type="ECO:0000259" key="3">
    <source>
        <dbReference type="Pfam" id="PF24536"/>
    </source>
</evidence>